<keyword evidence="2" id="KW-0809">Transit peptide</keyword>
<dbReference type="PANTHER" id="PTHR21013:SF10">
    <property type="entry name" value="ATP SYNTHASE MITOCHONDRIAL F1 COMPLEX ASSEMBLY FACTOR 2"/>
    <property type="match status" value="1"/>
</dbReference>
<dbReference type="Proteomes" id="UP000266385">
    <property type="component" value="Unassembled WGS sequence"/>
</dbReference>
<dbReference type="Gene3D" id="3.30.2180.10">
    <property type="entry name" value="ATP12-like"/>
    <property type="match status" value="1"/>
</dbReference>
<dbReference type="InterPro" id="IPR011419">
    <property type="entry name" value="ATP12_ATP_synth-F1-assembly"/>
</dbReference>
<comment type="similarity">
    <text evidence="1">Belongs to the ATP12 family.</text>
</comment>
<dbReference type="Gene3D" id="1.10.3580.10">
    <property type="entry name" value="ATP12 ATPase"/>
    <property type="match status" value="1"/>
</dbReference>
<accession>A0A399RSZ6</accession>
<evidence type="ECO:0000313" key="4">
    <source>
        <dbReference type="EMBL" id="RIJ32982.1"/>
    </source>
</evidence>
<reference evidence="4 5" key="1">
    <citation type="submission" date="2018-08" db="EMBL/GenBank/DDBJ databases">
        <title>Henriciella mobilis sp. nov., isolated from seawater.</title>
        <authorList>
            <person name="Cheng H."/>
            <person name="Wu Y.-H."/>
            <person name="Xu X.-W."/>
            <person name="Guo L.-L."/>
        </authorList>
    </citation>
    <scope>NUCLEOTIDE SEQUENCE [LARGE SCALE GENOMIC DNA]</scope>
    <source>
        <strain evidence="4 5">JN25</strain>
    </source>
</reference>
<comment type="caution">
    <text evidence="4">The sequence shown here is derived from an EMBL/GenBank/DDBJ whole genome shotgun (WGS) entry which is preliminary data.</text>
</comment>
<evidence type="ECO:0000313" key="5">
    <source>
        <dbReference type="Proteomes" id="UP000266385"/>
    </source>
</evidence>
<dbReference type="SUPFAM" id="SSF160909">
    <property type="entry name" value="ATP12-like"/>
    <property type="match status" value="1"/>
</dbReference>
<protein>
    <submittedName>
        <fullName evidence="4">ATPase</fullName>
    </submittedName>
</protein>
<dbReference type="AlphaFoldDB" id="A0A399RSZ6"/>
<gene>
    <name evidence="4" type="ORF">D1223_03820</name>
</gene>
<dbReference type="EMBL" id="QWFX01000005">
    <property type="protein sequence ID" value="RIJ32982.1"/>
    <property type="molecule type" value="Genomic_DNA"/>
</dbReference>
<name>A0A399RSZ6_9PROT</name>
<evidence type="ECO:0000256" key="3">
    <source>
        <dbReference type="ARBA" id="ARBA00023186"/>
    </source>
</evidence>
<keyword evidence="5" id="KW-1185">Reference proteome</keyword>
<organism evidence="4 5">
    <name type="scientific">Henriciella mobilis</name>
    <dbReference type="NCBI Taxonomy" id="2305467"/>
    <lineage>
        <taxon>Bacteria</taxon>
        <taxon>Pseudomonadati</taxon>
        <taxon>Pseudomonadota</taxon>
        <taxon>Alphaproteobacteria</taxon>
        <taxon>Hyphomonadales</taxon>
        <taxon>Hyphomonadaceae</taxon>
        <taxon>Henriciella</taxon>
    </lineage>
</organism>
<sequence length="243" mass="26572">MPATPPNRPDLPKRFYKAVSTSAQDGGWRIELDGRPVKTPAKAALVLPSEALAALVASEWDAQDEVINPAAMPLTRLANVAIDRTPDTRAELADEVAKYTGTDLVCHLADGPSELRERQEQHWRPLRDWAGRALGVMLLPVEGVIAMPQPEASMQAARDHALSLDDFRLTALVWSTALYGSAILALAVEQGEIDATSAFDLSRIDEDWQIEQWGEDEEAAAVTLARRRDALALGAWFDALRKG</sequence>
<evidence type="ECO:0000256" key="1">
    <source>
        <dbReference type="ARBA" id="ARBA00008231"/>
    </source>
</evidence>
<proteinExistence type="inferred from homology"/>
<dbReference type="InterPro" id="IPR023335">
    <property type="entry name" value="ATP12_ortho_dom_sf"/>
</dbReference>
<dbReference type="OrthoDB" id="9797825at2"/>
<evidence type="ECO:0000256" key="2">
    <source>
        <dbReference type="ARBA" id="ARBA00022946"/>
    </source>
</evidence>
<dbReference type="GO" id="GO:0043461">
    <property type="term" value="P:proton-transporting ATP synthase complex assembly"/>
    <property type="evidence" value="ECO:0007669"/>
    <property type="project" value="InterPro"/>
</dbReference>
<dbReference type="Pfam" id="PF07542">
    <property type="entry name" value="ATP12"/>
    <property type="match status" value="1"/>
</dbReference>
<keyword evidence="3" id="KW-0143">Chaperone</keyword>
<dbReference type="InterPro" id="IPR042272">
    <property type="entry name" value="ATP12_ATP_synth-F1-assembly_N"/>
</dbReference>
<dbReference type="PANTHER" id="PTHR21013">
    <property type="entry name" value="ATP SYNTHASE MITOCHONDRIAL F1 COMPLEX ASSEMBLY FACTOR 2/ATP12 PROTEIN, MITOCHONDRIAL PRECURSOR"/>
    <property type="match status" value="1"/>
</dbReference>